<evidence type="ECO:0000256" key="1">
    <source>
        <dbReference type="ARBA" id="ARBA00023015"/>
    </source>
</evidence>
<dbReference type="PRINTS" id="PR00032">
    <property type="entry name" value="HTHARAC"/>
</dbReference>
<dbReference type="SUPFAM" id="SSF46689">
    <property type="entry name" value="Homeodomain-like"/>
    <property type="match status" value="1"/>
</dbReference>
<dbReference type="RefSeq" id="WP_277537221.1">
    <property type="nucleotide sequence ID" value="NZ_JAPDIA010000008.1"/>
</dbReference>
<accession>A0A9X4QVH5</accession>
<dbReference type="EMBL" id="JAPDIA010000008">
    <property type="protein sequence ID" value="MDG0813341.1"/>
    <property type="molecule type" value="Genomic_DNA"/>
</dbReference>
<keyword evidence="2" id="KW-0238">DNA-binding</keyword>
<feature type="domain" description="Response regulatory" evidence="6">
    <location>
        <begin position="8"/>
        <end position="125"/>
    </location>
</feature>
<dbReference type="PROSITE" id="PS50110">
    <property type="entry name" value="RESPONSE_REGULATORY"/>
    <property type="match status" value="1"/>
</dbReference>
<evidence type="ECO:0000259" key="6">
    <source>
        <dbReference type="PROSITE" id="PS50110"/>
    </source>
</evidence>
<evidence type="ECO:0000313" key="7">
    <source>
        <dbReference type="EMBL" id="MDG0813341.1"/>
    </source>
</evidence>
<dbReference type="InterPro" id="IPR011006">
    <property type="entry name" value="CheY-like_superfamily"/>
</dbReference>
<evidence type="ECO:0000259" key="5">
    <source>
        <dbReference type="PROSITE" id="PS01124"/>
    </source>
</evidence>
<dbReference type="GO" id="GO:0003700">
    <property type="term" value="F:DNA-binding transcription factor activity"/>
    <property type="evidence" value="ECO:0007669"/>
    <property type="project" value="InterPro"/>
</dbReference>
<reference evidence="7" key="1">
    <citation type="submission" date="2022-10" db="EMBL/GenBank/DDBJ databases">
        <title>Comparative genomic analysis of Cohnella hashimotonis sp. nov., isolated from the International Space Station.</title>
        <authorList>
            <person name="Simpson A."/>
            <person name="Venkateswaran K."/>
        </authorList>
    </citation>
    <scope>NUCLEOTIDE SEQUENCE</scope>
    <source>
        <strain evidence="7">DSM 28161</strain>
    </source>
</reference>
<comment type="caution">
    <text evidence="7">The sequence shown here is derived from an EMBL/GenBank/DDBJ whole genome shotgun (WGS) entry which is preliminary data.</text>
</comment>
<dbReference type="PANTHER" id="PTHR43280">
    <property type="entry name" value="ARAC-FAMILY TRANSCRIPTIONAL REGULATOR"/>
    <property type="match status" value="1"/>
</dbReference>
<feature type="domain" description="HTH araC/xylS-type" evidence="5">
    <location>
        <begin position="447"/>
        <end position="545"/>
    </location>
</feature>
<name>A0A9X4QVH5_9BACL</name>
<feature type="modified residue" description="4-aspartylphosphate" evidence="4">
    <location>
        <position position="60"/>
    </location>
</feature>
<dbReference type="InterPro" id="IPR020449">
    <property type="entry name" value="Tscrpt_reg_AraC-type_HTH"/>
</dbReference>
<keyword evidence="3" id="KW-0804">Transcription</keyword>
<dbReference type="Gene3D" id="1.10.10.60">
    <property type="entry name" value="Homeodomain-like"/>
    <property type="match status" value="2"/>
</dbReference>
<dbReference type="GO" id="GO:0043565">
    <property type="term" value="F:sequence-specific DNA binding"/>
    <property type="evidence" value="ECO:0007669"/>
    <property type="project" value="InterPro"/>
</dbReference>
<dbReference type="CDD" id="cd17536">
    <property type="entry name" value="REC_YesN-like"/>
    <property type="match status" value="1"/>
</dbReference>
<evidence type="ECO:0000256" key="4">
    <source>
        <dbReference type="PROSITE-ProRule" id="PRU00169"/>
    </source>
</evidence>
<keyword evidence="1" id="KW-0805">Transcription regulation</keyword>
<dbReference type="Pfam" id="PF12833">
    <property type="entry name" value="HTH_18"/>
    <property type="match status" value="1"/>
</dbReference>
<dbReference type="AlphaFoldDB" id="A0A9X4QVH5"/>
<dbReference type="PANTHER" id="PTHR43280:SF28">
    <property type="entry name" value="HTH-TYPE TRANSCRIPTIONAL ACTIVATOR RHAS"/>
    <property type="match status" value="1"/>
</dbReference>
<organism evidence="7 8">
    <name type="scientific">Cohnella rhizosphaerae</name>
    <dbReference type="NCBI Taxonomy" id="1457232"/>
    <lineage>
        <taxon>Bacteria</taxon>
        <taxon>Bacillati</taxon>
        <taxon>Bacillota</taxon>
        <taxon>Bacilli</taxon>
        <taxon>Bacillales</taxon>
        <taxon>Paenibacillaceae</taxon>
        <taxon>Cohnella</taxon>
    </lineage>
</organism>
<dbReference type="Proteomes" id="UP001153404">
    <property type="component" value="Unassembled WGS sequence"/>
</dbReference>
<keyword evidence="4" id="KW-0597">Phosphoprotein</keyword>
<dbReference type="SMART" id="SM00342">
    <property type="entry name" value="HTH_ARAC"/>
    <property type="match status" value="1"/>
</dbReference>
<gene>
    <name evidence="7" type="ORF">OMP40_31685</name>
</gene>
<dbReference type="InterPro" id="IPR001789">
    <property type="entry name" value="Sig_transdc_resp-reg_receiver"/>
</dbReference>
<protein>
    <submittedName>
        <fullName evidence="7">Response regulator</fullName>
    </submittedName>
</protein>
<dbReference type="InterPro" id="IPR009057">
    <property type="entry name" value="Homeodomain-like_sf"/>
</dbReference>
<dbReference type="SUPFAM" id="SSF52172">
    <property type="entry name" value="CheY-like"/>
    <property type="match status" value="1"/>
</dbReference>
<dbReference type="SMART" id="SM00448">
    <property type="entry name" value="REC"/>
    <property type="match status" value="1"/>
</dbReference>
<dbReference type="Pfam" id="PF00072">
    <property type="entry name" value="Response_reg"/>
    <property type="match status" value="1"/>
</dbReference>
<dbReference type="Gene3D" id="3.40.50.2300">
    <property type="match status" value="1"/>
</dbReference>
<sequence length="557" mass="63901">MSDREELQLLLVDDEASVVDSLAETLPWPDIGIANVFKAYSGQEALEILNTNSVDVIISDIRMPGMDGMELLAQVKRRWKRIKFILLSGHAEFAYAQQALAHETFDYLLKPASDEEILTKVELAVEALRRERDEYRMHERVAKAFQESLPKLRGELLSELLQGFKYSPERLEKRMDSLKIDLRPGAPYSLMLVRVEGQLLEMDFYSLSLMEYAIVNMAEEWFEDRFALWSCKSVHGYLAFVVTATPEAALELTADGLEQELRHKASQLQLSVDHYLRGTVSVLISKRGEFPLDVKRLYDDLLLALRRQIGSQTGLFVQAADEIEQQPVRSLQRLYEPPLLLHLLESGNWELTEEKLTGIWSELNQRWAHSPEHLTEVFFSVYASYASFAHKNGRALADMIGPALSDVAGLLPSRSAASLQGWMLDSFRMIRQSMENEERDDREVAVGKIKSFVQKHLVEDVSLQTLADFMYMHPVHVSRLFKLQTGENLSDYVLRLKMELAASLLANPAMKSYEVSLRLGYQNPNYFNKVFKKYYSLTPQEYRQKLASTFDDPRTRP</sequence>
<evidence type="ECO:0000256" key="2">
    <source>
        <dbReference type="ARBA" id="ARBA00023125"/>
    </source>
</evidence>
<dbReference type="PROSITE" id="PS01124">
    <property type="entry name" value="HTH_ARAC_FAMILY_2"/>
    <property type="match status" value="1"/>
</dbReference>
<keyword evidence="8" id="KW-1185">Reference proteome</keyword>
<evidence type="ECO:0000256" key="3">
    <source>
        <dbReference type="ARBA" id="ARBA00023163"/>
    </source>
</evidence>
<dbReference type="InterPro" id="IPR018060">
    <property type="entry name" value="HTH_AraC"/>
</dbReference>
<evidence type="ECO:0000313" key="8">
    <source>
        <dbReference type="Proteomes" id="UP001153404"/>
    </source>
</evidence>
<proteinExistence type="predicted"/>
<dbReference type="GO" id="GO:0000160">
    <property type="term" value="P:phosphorelay signal transduction system"/>
    <property type="evidence" value="ECO:0007669"/>
    <property type="project" value="InterPro"/>
</dbReference>